<dbReference type="Pfam" id="PF17919">
    <property type="entry name" value="RT_RNaseH_2"/>
    <property type="match status" value="1"/>
</dbReference>
<feature type="domain" description="Reverse transcriptase/retrotransposon-derived protein RNase H-like" evidence="1">
    <location>
        <begin position="88"/>
        <end position="169"/>
    </location>
</feature>
<comment type="caution">
    <text evidence="2">The sequence shown here is derived from an EMBL/GenBank/DDBJ whole genome shotgun (WGS) entry which is preliminary data.</text>
</comment>
<gene>
    <name evidence="2" type="ORF">PCASD_26615</name>
</gene>
<dbReference type="PANTHER" id="PTHR34072:SF52">
    <property type="entry name" value="RIBONUCLEASE H"/>
    <property type="match status" value="1"/>
</dbReference>
<dbReference type="Gene3D" id="3.10.20.370">
    <property type="match status" value="1"/>
</dbReference>
<dbReference type="AlphaFoldDB" id="A0A2N5S2F3"/>
<dbReference type="PANTHER" id="PTHR34072">
    <property type="entry name" value="ENZYMATIC POLYPROTEIN-RELATED"/>
    <property type="match status" value="1"/>
</dbReference>
<proteinExistence type="predicted"/>
<reference evidence="2 3" key="1">
    <citation type="submission" date="2017-11" db="EMBL/GenBank/DDBJ databases">
        <title>De novo assembly and phasing of dikaryotic genomes from two isolates of Puccinia coronata f. sp. avenae, the causal agent of oat crown rust.</title>
        <authorList>
            <person name="Miller M.E."/>
            <person name="Zhang Y."/>
            <person name="Omidvar V."/>
            <person name="Sperschneider J."/>
            <person name="Schwessinger B."/>
            <person name="Raley C."/>
            <person name="Palmer J.M."/>
            <person name="Garnica D."/>
            <person name="Upadhyaya N."/>
            <person name="Rathjen J."/>
            <person name="Taylor J.M."/>
            <person name="Park R.F."/>
            <person name="Dodds P.N."/>
            <person name="Hirsch C.D."/>
            <person name="Kianian S.F."/>
            <person name="Figueroa M."/>
        </authorList>
    </citation>
    <scope>NUCLEOTIDE SEQUENCE [LARGE SCALE GENOMIC DNA]</scope>
    <source>
        <strain evidence="2">12SD80</strain>
    </source>
</reference>
<dbReference type="CDD" id="cd09274">
    <property type="entry name" value="RNase_HI_RT_Ty3"/>
    <property type="match status" value="1"/>
</dbReference>
<evidence type="ECO:0000313" key="2">
    <source>
        <dbReference type="EMBL" id="PLW07403.1"/>
    </source>
</evidence>
<dbReference type="InterPro" id="IPR043502">
    <property type="entry name" value="DNA/RNA_pol_sf"/>
</dbReference>
<protein>
    <recommendedName>
        <fullName evidence="1">Reverse transcriptase/retrotransposon-derived protein RNase H-like domain-containing protein</fullName>
    </recommendedName>
</protein>
<dbReference type="EMBL" id="PGCI01001133">
    <property type="protein sequence ID" value="PLW07403.1"/>
    <property type="molecule type" value="Genomic_DNA"/>
</dbReference>
<dbReference type="InterPro" id="IPR041577">
    <property type="entry name" value="RT_RNaseH_2"/>
</dbReference>
<evidence type="ECO:0000259" key="1">
    <source>
        <dbReference type="Pfam" id="PF17919"/>
    </source>
</evidence>
<organism evidence="2 3">
    <name type="scientific">Puccinia coronata f. sp. avenae</name>
    <dbReference type="NCBI Taxonomy" id="200324"/>
    <lineage>
        <taxon>Eukaryota</taxon>
        <taxon>Fungi</taxon>
        <taxon>Dikarya</taxon>
        <taxon>Basidiomycota</taxon>
        <taxon>Pucciniomycotina</taxon>
        <taxon>Pucciniomycetes</taxon>
        <taxon>Pucciniales</taxon>
        <taxon>Pucciniaceae</taxon>
        <taxon>Puccinia</taxon>
    </lineage>
</organism>
<sequence>MSLRLATLLNDSQFCGFPSTLGRYAKLRYTAVEPLARRYRRYAALRHATALLAAKDAIFAARRAVAQRKRHSFVPCARSCSWPTVVPVHEAAFLQLKAALVSSPVLLTPDQRKPFVIETDASDYAVGAVLLQKGADGLLHPVAYESSKLNSLQRNYPAQERKLLAISNAWLYLSSQKLPSKRLVRWLDEFSKMDIDVCYKKGAENVVPDALS</sequence>
<name>A0A2N5S2F3_9BASI</name>
<evidence type="ECO:0000313" key="3">
    <source>
        <dbReference type="Proteomes" id="UP000235392"/>
    </source>
</evidence>
<accession>A0A2N5S2F3</accession>
<dbReference type="Proteomes" id="UP000235392">
    <property type="component" value="Unassembled WGS sequence"/>
</dbReference>
<dbReference type="SUPFAM" id="SSF56672">
    <property type="entry name" value="DNA/RNA polymerases"/>
    <property type="match status" value="1"/>
</dbReference>